<dbReference type="AlphaFoldDB" id="A0A6J4QHP4"/>
<dbReference type="PRINTS" id="PR00035">
    <property type="entry name" value="HTHGNTR"/>
</dbReference>
<dbReference type="EMBL" id="CADCUW010000519">
    <property type="protein sequence ID" value="CAA9445042.1"/>
    <property type="molecule type" value="Genomic_DNA"/>
</dbReference>
<dbReference type="GO" id="GO:0003700">
    <property type="term" value="F:DNA-binding transcription factor activity"/>
    <property type="evidence" value="ECO:0007669"/>
    <property type="project" value="InterPro"/>
</dbReference>
<dbReference type="SUPFAM" id="SSF46785">
    <property type="entry name" value="Winged helix' DNA-binding domain"/>
    <property type="match status" value="1"/>
</dbReference>
<feature type="domain" description="HTH gntR-type" evidence="4">
    <location>
        <begin position="4"/>
        <end position="72"/>
    </location>
</feature>
<keyword evidence="1" id="KW-0805">Transcription regulation</keyword>
<dbReference type="InterPro" id="IPR036390">
    <property type="entry name" value="WH_DNA-bd_sf"/>
</dbReference>
<sequence length="245" mass="26977">MAKTGLVDQLVGDLVDDIVRGVFPPGSVLPSETVLAERAEVSRLTVREAITVLRTKRVLEVKHGRGTFVNSISHWSPFDPTLLVARSGDAVGAGALPKKLIEARRLVEVGVAELAAARRSEGDLEAITEALERMKQSGDDIDAIAESDIDFHQAIMAAAGNAFIAALFDPIRQLVWAARRQTKGYPQIRARAIEAHTRILRTIRDRDPESARWAMHDHLTQTEEDLDSLFTEDSEDGWANPLREA</sequence>
<organism evidence="5">
    <name type="scientific">uncultured Rubrobacteraceae bacterium</name>
    <dbReference type="NCBI Taxonomy" id="349277"/>
    <lineage>
        <taxon>Bacteria</taxon>
        <taxon>Bacillati</taxon>
        <taxon>Actinomycetota</taxon>
        <taxon>Rubrobacteria</taxon>
        <taxon>Rubrobacterales</taxon>
        <taxon>Rubrobacteraceae</taxon>
        <taxon>environmental samples</taxon>
    </lineage>
</organism>
<reference evidence="5" key="1">
    <citation type="submission" date="2020-02" db="EMBL/GenBank/DDBJ databases">
        <authorList>
            <person name="Meier V. D."/>
        </authorList>
    </citation>
    <scope>NUCLEOTIDE SEQUENCE</scope>
    <source>
        <strain evidence="5">AVDCRST_MAG01</strain>
    </source>
</reference>
<protein>
    <recommendedName>
        <fullName evidence="4">HTH gntR-type domain-containing protein</fullName>
    </recommendedName>
</protein>
<dbReference type="InterPro" id="IPR000524">
    <property type="entry name" value="Tscrpt_reg_HTH_GntR"/>
</dbReference>
<dbReference type="GO" id="GO:0003677">
    <property type="term" value="F:DNA binding"/>
    <property type="evidence" value="ECO:0007669"/>
    <property type="project" value="UniProtKB-KW"/>
</dbReference>
<dbReference type="PANTHER" id="PTHR43537">
    <property type="entry name" value="TRANSCRIPTIONAL REGULATOR, GNTR FAMILY"/>
    <property type="match status" value="1"/>
</dbReference>
<evidence type="ECO:0000256" key="2">
    <source>
        <dbReference type="ARBA" id="ARBA00023125"/>
    </source>
</evidence>
<dbReference type="Gene3D" id="1.20.120.530">
    <property type="entry name" value="GntR ligand-binding domain-like"/>
    <property type="match status" value="1"/>
</dbReference>
<keyword evidence="2" id="KW-0238">DNA-binding</keyword>
<dbReference type="CDD" id="cd07377">
    <property type="entry name" value="WHTH_GntR"/>
    <property type="match status" value="1"/>
</dbReference>
<dbReference type="Pfam" id="PF07729">
    <property type="entry name" value="FCD"/>
    <property type="match status" value="1"/>
</dbReference>
<dbReference type="PANTHER" id="PTHR43537:SF5">
    <property type="entry name" value="UXU OPERON TRANSCRIPTIONAL REGULATOR"/>
    <property type="match status" value="1"/>
</dbReference>
<dbReference type="SMART" id="SM00345">
    <property type="entry name" value="HTH_GNTR"/>
    <property type="match status" value="1"/>
</dbReference>
<evidence type="ECO:0000259" key="4">
    <source>
        <dbReference type="PROSITE" id="PS50949"/>
    </source>
</evidence>
<name>A0A6J4QHP4_9ACTN</name>
<evidence type="ECO:0000256" key="1">
    <source>
        <dbReference type="ARBA" id="ARBA00023015"/>
    </source>
</evidence>
<gene>
    <name evidence="5" type="ORF">AVDCRST_MAG01-01-3993</name>
</gene>
<dbReference type="SMART" id="SM00895">
    <property type="entry name" value="FCD"/>
    <property type="match status" value="1"/>
</dbReference>
<dbReference type="InterPro" id="IPR011711">
    <property type="entry name" value="GntR_C"/>
</dbReference>
<dbReference type="SUPFAM" id="SSF48008">
    <property type="entry name" value="GntR ligand-binding domain-like"/>
    <property type="match status" value="1"/>
</dbReference>
<dbReference type="InterPro" id="IPR036388">
    <property type="entry name" value="WH-like_DNA-bd_sf"/>
</dbReference>
<dbReference type="InterPro" id="IPR008920">
    <property type="entry name" value="TF_FadR/GntR_C"/>
</dbReference>
<accession>A0A6J4QHP4</accession>
<dbReference type="Pfam" id="PF00392">
    <property type="entry name" value="GntR"/>
    <property type="match status" value="1"/>
</dbReference>
<evidence type="ECO:0000256" key="3">
    <source>
        <dbReference type="ARBA" id="ARBA00023163"/>
    </source>
</evidence>
<evidence type="ECO:0000313" key="5">
    <source>
        <dbReference type="EMBL" id="CAA9445042.1"/>
    </source>
</evidence>
<proteinExistence type="predicted"/>
<keyword evidence="3" id="KW-0804">Transcription</keyword>
<dbReference type="PROSITE" id="PS50949">
    <property type="entry name" value="HTH_GNTR"/>
    <property type="match status" value="1"/>
</dbReference>
<dbReference type="Gene3D" id="1.10.10.10">
    <property type="entry name" value="Winged helix-like DNA-binding domain superfamily/Winged helix DNA-binding domain"/>
    <property type="match status" value="1"/>
</dbReference>